<keyword evidence="9" id="KW-0040">ANK repeat</keyword>
<dbReference type="InterPro" id="IPR045319">
    <property type="entry name" value="KAT/AKT"/>
</dbReference>
<feature type="repeat" description="ANK" evidence="9">
    <location>
        <begin position="627"/>
        <end position="659"/>
    </location>
</feature>
<comment type="subcellular location">
    <subcellularLocation>
        <location evidence="1">Membrane</location>
        <topology evidence="1">Multi-pass membrane protein</topology>
    </subcellularLocation>
</comment>
<dbReference type="Gene3D" id="1.10.287.70">
    <property type="match status" value="1"/>
</dbReference>
<dbReference type="PROSITE" id="PS50297">
    <property type="entry name" value="ANK_REP_REGION"/>
    <property type="match status" value="2"/>
</dbReference>
<dbReference type="CDD" id="cd00038">
    <property type="entry name" value="CAP_ED"/>
    <property type="match status" value="1"/>
</dbReference>
<dbReference type="GO" id="GO:0034220">
    <property type="term" value="P:monoatomic ion transmembrane transport"/>
    <property type="evidence" value="ECO:0007669"/>
    <property type="project" value="UniProtKB-KW"/>
</dbReference>
<dbReference type="SUPFAM" id="SSF48403">
    <property type="entry name" value="Ankyrin repeat"/>
    <property type="match status" value="1"/>
</dbReference>
<dbReference type="EMBL" id="JALLBG020000096">
    <property type="protein sequence ID" value="KAL3765400.1"/>
    <property type="molecule type" value="Genomic_DNA"/>
</dbReference>
<keyword evidence="8" id="KW-0407">Ion channel</keyword>
<name>A0ABD3MMZ0_9STRA</name>
<evidence type="ECO:0000256" key="9">
    <source>
        <dbReference type="PROSITE-ProRule" id="PRU00023"/>
    </source>
</evidence>
<evidence type="ECO:0000256" key="7">
    <source>
        <dbReference type="ARBA" id="ARBA00023136"/>
    </source>
</evidence>
<dbReference type="Gene3D" id="1.25.40.20">
    <property type="entry name" value="Ankyrin repeat-containing domain"/>
    <property type="match status" value="2"/>
</dbReference>
<dbReference type="PANTHER" id="PTHR45743">
    <property type="entry name" value="POTASSIUM CHANNEL AKT1"/>
    <property type="match status" value="1"/>
</dbReference>
<gene>
    <name evidence="12" type="ORF">ACHAWU_002318</name>
</gene>
<dbReference type="InterPro" id="IPR002110">
    <property type="entry name" value="Ankyrin_rpt"/>
</dbReference>
<evidence type="ECO:0000256" key="2">
    <source>
        <dbReference type="ARBA" id="ARBA00007929"/>
    </source>
</evidence>
<keyword evidence="3" id="KW-0813">Transport</keyword>
<keyword evidence="5 10" id="KW-1133">Transmembrane helix</keyword>
<dbReference type="AlphaFoldDB" id="A0ABD3MMZ0"/>
<dbReference type="Proteomes" id="UP001530293">
    <property type="component" value="Unassembled WGS sequence"/>
</dbReference>
<protein>
    <recommendedName>
        <fullName evidence="11">Cyclic nucleotide-binding domain-containing protein</fullName>
    </recommendedName>
</protein>
<feature type="transmembrane region" description="Helical" evidence="10">
    <location>
        <begin position="225"/>
        <end position="247"/>
    </location>
</feature>
<evidence type="ECO:0000259" key="11">
    <source>
        <dbReference type="PROSITE" id="PS50042"/>
    </source>
</evidence>
<dbReference type="PROSITE" id="PS50088">
    <property type="entry name" value="ANK_REPEAT"/>
    <property type="match status" value="3"/>
</dbReference>
<dbReference type="InterPro" id="IPR014710">
    <property type="entry name" value="RmlC-like_jellyroll"/>
</dbReference>
<dbReference type="PANTHER" id="PTHR45743:SF2">
    <property type="entry name" value="POTASSIUM CHANNEL AKT1"/>
    <property type="match status" value="1"/>
</dbReference>
<feature type="repeat" description="ANK" evidence="9">
    <location>
        <begin position="660"/>
        <end position="692"/>
    </location>
</feature>
<dbReference type="Gene3D" id="2.60.120.10">
    <property type="entry name" value="Jelly Rolls"/>
    <property type="match status" value="1"/>
</dbReference>
<dbReference type="Pfam" id="PF12796">
    <property type="entry name" value="Ank_2"/>
    <property type="match status" value="2"/>
</dbReference>
<comment type="caution">
    <text evidence="12">The sequence shown here is derived from an EMBL/GenBank/DDBJ whole genome shotgun (WGS) entry which is preliminary data.</text>
</comment>
<dbReference type="PROSITE" id="PS50042">
    <property type="entry name" value="CNMP_BINDING_3"/>
    <property type="match status" value="1"/>
</dbReference>
<evidence type="ECO:0000256" key="3">
    <source>
        <dbReference type="ARBA" id="ARBA00022448"/>
    </source>
</evidence>
<keyword evidence="6" id="KW-0406">Ion transport</keyword>
<dbReference type="Pfam" id="PF00027">
    <property type="entry name" value="cNMP_binding"/>
    <property type="match status" value="1"/>
</dbReference>
<reference evidence="12 13" key="1">
    <citation type="submission" date="2024-10" db="EMBL/GenBank/DDBJ databases">
        <title>Updated reference genomes for cyclostephanoid diatoms.</title>
        <authorList>
            <person name="Roberts W.R."/>
            <person name="Alverson A.J."/>
        </authorList>
    </citation>
    <scope>NUCLEOTIDE SEQUENCE [LARGE SCALE GENOMIC DNA]</scope>
    <source>
        <strain evidence="12 13">AJA232-27</strain>
    </source>
</reference>
<evidence type="ECO:0000256" key="6">
    <source>
        <dbReference type="ARBA" id="ARBA00023065"/>
    </source>
</evidence>
<comment type="similarity">
    <text evidence="2">Belongs to the potassium channel family. Plant (TC 1.A.1.4) subfamily.</text>
</comment>
<keyword evidence="4 10" id="KW-0812">Transmembrane</keyword>
<feature type="transmembrane region" description="Helical" evidence="10">
    <location>
        <begin position="303"/>
        <end position="325"/>
    </location>
</feature>
<dbReference type="SMART" id="SM00100">
    <property type="entry name" value="cNMP"/>
    <property type="match status" value="1"/>
</dbReference>
<dbReference type="InterPro" id="IPR003938">
    <property type="entry name" value="K_chnl_volt-dep_EAG/ELK/ERG"/>
</dbReference>
<dbReference type="SUPFAM" id="SSF51206">
    <property type="entry name" value="cAMP-binding domain-like"/>
    <property type="match status" value="1"/>
</dbReference>
<sequence length="784" mass="87863">MASDSEEENSRLQHQHELKPIILRKFYHSFDELTSSAVHHRSPAGVRCGALLDTTISSDVEFMIEDDAKLCGIIWPWNSYYQIWWGLTVFGAIVTMMLAPFQVAFECEFNRSFSSFESVLNLLFTADIIINFNLAVSRDEIILTEREQIAKEYFRDKLWVDILGILPFERIALLSCAKLLGHSSGGTRLRLAPLRLLQIVRFHRIKKFSHDLRYDARVSLLTFTLIRNFAVVVISCHCQACTMYYLAHLHNFDEGTWLGPIVHDSESVFERYITALYLSITTFCTVGYGDFSPANLEEKVAGSLFMVLNIAIAAWIIGSITLLILKGDETTSEYRDSLEVLHQYGAMHNFDETLMNRLRQQLRLDFNNREVSDEQVLKYFPSAVRRKILRRLYKDSLVNTKIMKGIRPQFVDAFLTSCTVEIFSPGEEIVEKGSILSDLFLLVGGIAETVATPNSGNHVDCFECGEPCNSQYLRASKLEAGDFIGEVGFFTESPQIYSVISVTVCKTLTMSRQAYKILAQDHPGSAGKILQNLLVKVESASAETNLPRTLAELRLGSNYYDSSVHAQSVCCAQNESFTALKDLVTMHMRRTQDDDTTRLLFAASRGDTRTISLMCEHGFDPSNADYDHRTALHVASMKGDADAAKLLLKYKACPNKIDMHGSSPLLEACKSGNEVVMELLSQHGAKLCMSESQAASVLCQSVFDGDILYLKRLLKAGIDVNAADYDKRTASHIAVAEGNVAAIRILAEYGANFTLPDRWGNAAKDEARRSDSSHLLAVLDRHIE</sequence>
<feature type="transmembrane region" description="Helical" evidence="10">
    <location>
        <begin position="272"/>
        <end position="291"/>
    </location>
</feature>
<dbReference type="SMART" id="SM00248">
    <property type="entry name" value="ANK"/>
    <property type="match status" value="5"/>
</dbReference>
<dbReference type="InterPro" id="IPR000595">
    <property type="entry name" value="cNMP-bd_dom"/>
</dbReference>
<accession>A0ABD3MMZ0</accession>
<feature type="transmembrane region" description="Helical" evidence="10">
    <location>
        <begin position="83"/>
        <end position="105"/>
    </location>
</feature>
<evidence type="ECO:0000313" key="13">
    <source>
        <dbReference type="Proteomes" id="UP001530293"/>
    </source>
</evidence>
<feature type="repeat" description="ANK" evidence="9">
    <location>
        <begin position="726"/>
        <end position="758"/>
    </location>
</feature>
<dbReference type="InterPro" id="IPR005821">
    <property type="entry name" value="Ion_trans_dom"/>
</dbReference>
<dbReference type="GO" id="GO:0016020">
    <property type="term" value="C:membrane"/>
    <property type="evidence" value="ECO:0007669"/>
    <property type="project" value="UniProtKB-SubCell"/>
</dbReference>
<evidence type="ECO:0000256" key="5">
    <source>
        <dbReference type="ARBA" id="ARBA00022989"/>
    </source>
</evidence>
<dbReference type="Pfam" id="PF00520">
    <property type="entry name" value="Ion_trans"/>
    <property type="match status" value="1"/>
</dbReference>
<dbReference type="PRINTS" id="PR01463">
    <property type="entry name" value="EAGCHANLFMLY"/>
</dbReference>
<evidence type="ECO:0000256" key="10">
    <source>
        <dbReference type="SAM" id="Phobius"/>
    </source>
</evidence>
<keyword evidence="7 10" id="KW-0472">Membrane</keyword>
<dbReference type="InterPro" id="IPR036770">
    <property type="entry name" value="Ankyrin_rpt-contain_sf"/>
</dbReference>
<evidence type="ECO:0000313" key="12">
    <source>
        <dbReference type="EMBL" id="KAL3765400.1"/>
    </source>
</evidence>
<proteinExistence type="inferred from homology"/>
<keyword evidence="13" id="KW-1185">Reference proteome</keyword>
<feature type="domain" description="Cyclic nucleotide-binding" evidence="11">
    <location>
        <begin position="402"/>
        <end position="536"/>
    </location>
</feature>
<dbReference type="InterPro" id="IPR018490">
    <property type="entry name" value="cNMP-bd_dom_sf"/>
</dbReference>
<evidence type="ECO:0000256" key="8">
    <source>
        <dbReference type="ARBA" id="ARBA00023303"/>
    </source>
</evidence>
<evidence type="ECO:0000256" key="4">
    <source>
        <dbReference type="ARBA" id="ARBA00022692"/>
    </source>
</evidence>
<organism evidence="12 13">
    <name type="scientific">Discostella pseudostelligera</name>
    <dbReference type="NCBI Taxonomy" id="259834"/>
    <lineage>
        <taxon>Eukaryota</taxon>
        <taxon>Sar</taxon>
        <taxon>Stramenopiles</taxon>
        <taxon>Ochrophyta</taxon>
        <taxon>Bacillariophyta</taxon>
        <taxon>Coscinodiscophyceae</taxon>
        <taxon>Thalassiosirophycidae</taxon>
        <taxon>Stephanodiscales</taxon>
        <taxon>Stephanodiscaceae</taxon>
        <taxon>Discostella</taxon>
    </lineage>
</organism>
<evidence type="ECO:0000256" key="1">
    <source>
        <dbReference type="ARBA" id="ARBA00004141"/>
    </source>
</evidence>
<dbReference type="SUPFAM" id="SSF81324">
    <property type="entry name" value="Voltage-gated potassium channels"/>
    <property type="match status" value="1"/>
</dbReference>